<comment type="caution">
    <text evidence="2">The sequence shown here is derived from an EMBL/GenBank/DDBJ whole genome shotgun (WGS) entry which is preliminary data.</text>
</comment>
<proteinExistence type="predicted"/>
<feature type="region of interest" description="Disordered" evidence="1">
    <location>
        <begin position="210"/>
        <end position="245"/>
    </location>
</feature>
<dbReference type="OMA" id="HELQQCH"/>
<feature type="compositionally biased region" description="Basic and acidic residues" evidence="1">
    <location>
        <begin position="210"/>
        <end position="234"/>
    </location>
</feature>
<evidence type="ECO:0000313" key="2">
    <source>
        <dbReference type="EMBL" id="PMB71436.1"/>
    </source>
</evidence>
<name>A0A2N6NVZ2_BEABA</name>
<evidence type="ECO:0000313" key="3">
    <source>
        <dbReference type="Proteomes" id="UP000235728"/>
    </source>
</evidence>
<accession>A0A2N6NVZ2</accession>
<sequence>MLLVPLLYALGQQIQRTARQNKPCLVLAHCVLCRDQNLLARLLLGDPQLHLAGAAVAQHLVQPQGRDLVAGADAVIVGLARKRQRHDALLLEVGLVDARKRLGQDDAGAQVARLQGGVLARRALAVVVLGDDEPVLAAGLPARCERGDGVAGPVEVVRGIDLARLGVDGRVERVGGDVGQVALVLEPGPGGGDGVGGALAGDFDEHAQAGEVRGGERGEGLEKSETLGRGRNGDGHIGISGLGEHAEGGDARLKRRLGALFTTRRRELKVAAVGRLEGVGDGVEGGGAGKGHGGDNLGGGEKVHGFRVPVVAAAKVAVVRRQDGVGRALAHAVLSLPLADTRPARIRQQHAARALKGLERAVALERRANLLAAGGDVKVGNGLEPRGGRLLEERLDTRHVLVRRIRAAANQARRERLGPLLVPDCVLELGQRRGQVRRERAVDVRLQRRQVNRDALVILGAVVGLKPESRVRRRARAGKRLQRVNVGNGLRAARRRQVPRRRLRVGKDGRRRADLGAHVADGGHAGAAERIDAGPKILDNVAGAAADRQLAGEPQDNVLGRGPAAQRARQLDAENLGGLELPRRTHHGLDRVSAAHANRDRGEAARVGAVAVGAEHHQTRQGVVLQHRLKVKHLFVGLDARGQVVLGALGPDNQMVAVDARGDGGPLEVARHELQQCHLSRSVLHVDAVGDAAHTAAIVRAREQRLLDIVQVAVENLLGEGQALGTENATDLRVLVEEPLVGGRQRRGRRKGAGGGGGGESAGEL</sequence>
<dbReference type="AlphaFoldDB" id="A0A2N6NVZ2"/>
<protein>
    <submittedName>
        <fullName evidence="2">Uncharacterized protein</fullName>
    </submittedName>
</protein>
<organism evidence="2 3">
    <name type="scientific">Beauveria bassiana</name>
    <name type="common">White muscardine disease fungus</name>
    <name type="synonym">Tritirachium shiotae</name>
    <dbReference type="NCBI Taxonomy" id="176275"/>
    <lineage>
        <taxon>Eukaryota</taxon>
        <taxon>Fungi</taxon>
        <taxon>Dikarya</taxon>
        <taxon>Ascomycota</taxon>
        <taxon>Pezizomycotina</taxon>
        <taxon>Sordariomycetes</taxon>
        <taxon>Hypocreomycetidae</taxon>
        <taxon>Hypocreales</taxon>
        <taxon>Cordycipitaceae</taxon>
        <taxon>Beauveria</taxon>
    </lineage>
</organism>
<feature type="region of interest" description="Disordered" evidence="1">
    <location>
        <begin position="743"/>
        <end position="765"/>
    </location>
</feature>
<reference evidence="2 3" key="1">
    <citation type="journal article" date="2016" name="Appl. Microbiol. Biotechnol.">
        <title>Characterization of T-DNA insertion mutants with decreased virulence in the entomopathogenic fungus Beauveria bassiana JEF-007.</title>
        <authorList>
            <person name="Kim S."/>
            <person name="Lee S.J."/>
            <person name="Nai Y.S."/>
            <person name="Yu J.S."/>
            <person name="Lee M.R."/>
            <person name="Yang Y.T."/>
            <person name="Kim J.S."/>
        </authorList>
    </citation>
    <scope>NUCLEOTIDE SEQUENCE [LARGE SCALE GENOMIC DNA]</scope>
    <source>
        <strain evidence="2 3">JEF-007</strain>
    </source>
</reference>
<dbReference type="Proteomes" id="UP000235728">
    <property type="component" value="Unassembled WGS sequence"/>
</dbReference>
<feature type="compositionally biased region" description="Gly residues" evidence="1">
    <location>
        <begin position="753"/>
        <end position="765"/>
    </location>
</feature>
<evidence type="ECO:0000256" key="1">
    <source>
        <dbReference type="SAM" id="MobiDB-lite"/>
    </source>
</evidence>
<gene>
    <name evidence="2" type="ORF">BM221_001525</name>
</gene>
<dbReference type="EMBL" id="MRVG01000002">
    <property type="protein sequence ID" value="PMB71436.1"/>
    <property type="molecule type" value="Genomic_DNA"/>
</dbReference>